<keyword evidence="3" id="KW-1185">Reference proteome</keyword>
<feature type="compositionally biased region" description="Low complexity" evidence="1">
    <location>
        <begin position="342"/>
        <end position="359"/>
    </location>
</feature>
<feature type="region of interest" description="Disordered" evidence="1">
    <location>
        <begin position="134"/>
        <end position="447"/>
    </location>
</feature>
<dbReference type="Gramene" id="PUZ61700">
    <property type="protein sequence ID" value="PUZ61700"/>
    <property type="gene ID" value="GQ55_4G298300"/>
</dbReference>
<dbReference type="EMBL" id="CM009752">
    <property type="protein sequence ID" value="PUZ61700.1"/>
    <property type="molecule type" value="Genomic_DNA"/>
</dbReference>
<reference evidence="2 3" key="1">
    <citation type="submission" date="2018-04" db="EMBL/GenBank/DDBJ databases">
        <title>WGS assembly of Panicum hallii var. hallii HAL2.</title>
        <authorList>
            <person name="Lovell J."/>
            <person name="Jenkins J."/>
            <person name="Lowry D."/>
            <person name="Mamidi S."/>
            <person name="Sreedasyam A."/>
            <person name="Weng X."/>
            <person name="Barry K."/>
            <person name="Bonette J."/>
            <person name="Campitelli B."/>
            <person name="Daum C."/>
            <person name="Gordon S."/>
            <person name="Gould B."/>
            <person name="Lipzen A."/>
            <person name="MacQueen A."/>
            <person name="Palacio-Mejia J."/>
            <person name="Plott C."/>
            <person name="Shakirov E."/>
            <person name="Shu S."/>
            <person name="Yoshinaga Y."/>
            <person name="Zane M."/>
            <person name="Rokhsar D."/>
            <person name="Grimwood J."/>
            <person name="Schmutz J."/>
            <person name="Juenger T."/>
        </authorList>
    </citation>
    <scope>NUCLEOTIDE SEQUENCE [LARGE SCALE GENOMIC DNA]</scope>
    <source>
        <strain evidence="3">cv. HAL2</strain>
    </source>
</reference>
<feature type="compositionally biased region" description="Pro residues" evidence="1">
    <location>
        <begin position="298"/>
        <end position="307"/>
    </location>
</feature>
<dbReference type="AlphaFoldDB" id="A0A2T7E1I8"/>
<name>A0A2T7E1I8_9POAL</name>
<feature type="compositionally biased region" description="Pro residues" evidence="1">
    <location>
        <begin position="247"/>
        <end position="264"/>
    </location>
</feature>
<feature type="compositionally biased region" description="Basic and acidic residues" evidence="1">
    <location>
        <begin position="140"/>
        <end position="157"/>
    </location>
</feature>
<protein>
    <submittedName>
        <fullName evidence="2">Uncharacterized protein</fullName>
    </submittedName>
</protein>
<evidence type="ECO:0000313" key="3">
    <source>
        <dbReference type="Proteomes" id="UP000244336"/>
    </source>
</evidence>
<evidence type="ECO:0000256" key="1">
    <source>
        <dbReference type="SAM" id="MobiDB-lite"/>
    </source>
</evidence>
<sequence length="572" mass="61525">MATGGRRSRPGCTAPFPRSREPRPTSAPQSRRTTKCWRSLGCRRENDPCHRSISSFLVVRGFRNTPAAGATRSSPSFGRATPGVQVCLTGAAASELRSPHFNQTDRRPLRPAPHLARRDTVPLMSRSERRLWKAAGRARSVPEARARRDSASREKKTAALVSLKQPRSCSARQRVPSAARHARHAAPRSAAFPTPERKPAPRRCPLPFPFRLGSSPHSPRKFESPASRALAPRRRCPPSGRPRTPWTRPPPPAPPRASAPPPHAPRSARPAPSPARAPATAAAPRTLTLAPAATAPRSPAPPRPRPPARATAGPSRATSRTPPRSRRPSSRPPPPPRRRRPAAGGAAARAPSPSSGARPTRSRCSRARPPSRTAPASRRGSRTCPTCSRPSGTPSPRTSTRPRCTTSSSASRASSSTPCRATPAPRTSTGCATCARPSGAPSSRALQRTTSWMLRRPRRRTPAGDSRAGIGRAPRGCLWSRRCLESTGSRAGRACQGFPWRRGWRCLGHRRLVWLRASGGDSSRPICACRCAGMIWEKRSMACSSMLSKALGLSLGAVGGVHSWIHRCGVIL</sequence>
<feature type="compositionally biased region" description="Low complexity" evidence="1">
    <location>
        <begin position="237"/>
        <end position="246"/>
    </location>
</feature>
<dbReference type="STRING" id="1504633.A0A2T7E1I8"/>
<feature type="compositionally biased region" description="Low complexity" evidence="1">
    <location>
        <begin position="265"/>
        <end position="297"/>
    </location>
</feature>
<accession>A0A2T7E1I8</accession>
<organism evidence="2 3">
    <name type="scientific">Panicum hallii var. hallii</name>
    <dbReference type="NCBI Taxonomy" id="1504633"/>
    <lineage>
        <taxon>Eukaryota</taxon>
        <taxon>Viridiplantae</taxon>
        <taxon>Streptophyta</taxon>
        <taxon>Embryophyta</taxon>
        <taxon>Tracheophyta</taxon>
        <taxon>Spermatophyta</taxon>
        <taxon>Magnoliopsida</taxon>
        <taxon>Liliopsida</taxon>
        <taxon>Poales</taxon>
        <taxon>Poaceae</taxon>
        <taxon>PACMAD clade</taxon>
        <taxon>Panicoideae</taxon>
        <taxon>Panicodae</taxon>
        <taxon>Paniceae</taxon>
        <taxon>Panicinae</taxon>
        <taxon>Panicum</taxon>
        <taxon>Panicum sect. Panicum</taxon>
    </lineage>
</organism>
<proteinExistence type="predicted"/>
<gene>
    <name evidence="2" type="ORF">GQ55_4G298300</name>
</gene>
<evidence type="ECO:0000313" key="2">
    <source>
        <dbReference type="EMBL" id="PUZ61700.1"/>
    </source>
</evidence>
<feature type="compositionally biased region" description="Low complexity" evidence="1">
    <location>
        <begin position="308"/>
        <end position="322"/>
    </location>
</feature>
<dbReference type="Proteomes" id="UP000244336">
    <property type="component" value="Chromosome 4"/>
</dbReference>
<feature type="region of interest" description="Disordered" evidence="1">
    <location>
        <begin position="1"/>
        <end position="35"/>
    </location>
</feature>
<feature type="compositionally biased region" description="Low complexity" evidence="1">
    <location>
        <begin position="367"/>
        <end position="422"/>
    </location>
</feature>